<sequence length="480" mass="56525">MEKLENEILKIRAFFDAHNRIKYFEEVKVGEKYIIEFELNLETYISQNETTDIFRFELEISSNKHNNVFEIFVKDKTNVPFHPHFKNFKIINKWFVKRSQWIDYVKNKHDIVTFVKRMIRSLQYQKEYIKPKFSVNKKARDWYLMCIHEGSEDFPTDSFFSNQKERLEIPKGQVKKKFDVQKKQTHQIVKKIKKFDIVANESYNPTEKILENNRFEIDHNLKTQNENIKSDALLYISNNAKKEIWKHIQWGNQETQSNKKEQGGILLGNVFYDTEKKVQFGVVEEVVAGTNARGSSVYLEMSHEIWAQMLSDADKILGEREDDPLQIIGWYHTHPNGLDVFMSGTDMNTQRKYFNQDWHYAIIFNPHKQIWKSFVGENALECKGFFLEDDDSNSPITEKPTVHKISKKKVLPFSILITLVLVITSAGIFQIFKKTTKKSDVVGEQNLYNASDCLPVECLYHLEQNWNGLNDSISSNTLKE</sequence>
<dbReference type="AlphaFoldDB" id="A0A2T6BYG0"/>
<reference evidence="3 4" key="1">
    <citation type="submission" date="2018-04" db="EMBL/GenBank/DDBJ databases">
        <title>Genomic Encyclopedia of Archaeal and Bacterial Type Strains, Phase II (KMG-II): from individual species to whole genera.</title>
        <authorList>
            <person name="Goeker M."/>
        </authorList>
    </citation>
    <scope>NUCLEOTIDE SEQUENCE [LARGE SCALE GENOMIC DNA]</scope>
    <source>
        <strain evidence="3 4">DSM 25731</strain>
    </source>
</reference>
<keyword evidence="4" id="KW-1185">Reference proteome</keyword>
<comment type="caution">
    <text evidence="3">The sequence shown here is derived from an EMBL/GenBank/DDBJ whole genome shotgun (WGS) entry which is preliminary data.</text>
</comment>
<keyword evidence="1" id="KW-0812">Transmembrane</keyword>
<keyword evidence="1" id="KW-0472">Membrane</keyword>
<dbReference type="GO" id="GO:0000502">
    <property type="term" value="C:proteasome complex"/>
    <property type="evidence" value="ECO:0007669"/>
    <property type="project" value="UniProtKB-KW"/>
</dbReference>
<keyword evidence="1" id="KW-1133">Transmembrane helix</keyword>
<evidence type="ECO:0000259" key="2">
    <source>
        <dbReference type="Pfam" id="PF01398"/>
    </source>
</evidence>
<protein>
    <submittedName>
        <fullName evidence="3">Proteasome lid subunit RPN8/RPN11</fullName>
    </submittedName>
</protein>
<accession>A0A2T6BYG0</accession>
<feature type="domain" description="JAB1/MPN/MOV34 metalloenzyme" evidence="2">
    <location>
        <begin position="236"/>
        <end position="353"/>
    </location>
</feature>
<feature type="transmembrane region" description="Helical" evidence="1">
    <location>
        <begin position="410"/>
        <end position="429"/>
    </location>
</feature>
<gene>
    <name evidence="3" type="ORF">C8N46_105265</name>
</gene>
<dbReference type="Proteomes" id="UP000244090">
    <property type="component" value="Unassembled WGS sequence"/>
</dbReference>
<dbReference type="InterPro" id="IPR000555">
    <property type="entry name" value="JAMM/MPN+_dom"/>
</dbReference>
<evidence type="ECO:0000313" key="3">
    <source>
        <dbReference type="EMBL" id="PTX61109.1"/>
    </source>
</evidence>
<dbReference type="Gene3D" id="3.40.140.10">
    <property type="entry name" value="Cytidine Deaminase, domain 2"/>
    <property type="match status" value="1"/>
</dbReference>
<dbReference type="Pfam" id="PF01398">
    <property type="entry name" value="JAB"/>
    <property type="match status" value="1"/>
</dbReference>
<name>A0A2T6BYG0_9FLAO</name>
<evidence type="ECO:0000256" key="1">
    <source>
        <dbReference type="SAM" id="Phobius"/>
    </source>
</evidence>
<evidence type="ECO:0000313" key="4">
    <source>
        <dbReference type="Proteomes" id="UP000244090"/>
    </source>
</evidence>
<dbReference type="RefSeq" id="WP_108115218.1">
    <property type="nucleotide sequence ID" value="NZ_QBKT01000005.1"/>
</dbReference>
<dbReference type="EMBL" id="QBKT01000005">
    <property type="protein sequence ID" value="PTX61109.1"/>
    <property type="molecule type" value="Genomic_DNA"/>
</dbReference>
<keyword evidence="3" id="KW-0647">Proteasome</keyword>
<dbReference type="SUPFAM" id="SSF102712">
    <property type="entry name" value="JAB1/MPN domain"/>
    <property type="match status" value="1"/>
</dbReference>
<organism evidence="3 4">
    <name type="scientific">Kordia periserrulae</name>
    <dbReference type="NCBI Taxonomy" id="701523"/>
    <lineage>
        <taxon>Bacteria</taxon>
        <taxon>Pseudomonadati</taxon>
        <taxon>Bacteroidota</taxon>
        <taxon>Flavobacteriia</taxon>
        <taxon>Flavobacteriales</taxon>
        <taxon>Flavobacteriaceae</taxon>
        <taxon>Kordia</taxon>
    </lineage>
</organism>
<proteinExistence type="predicted"/>
<dbReference type="OrthoDB" id="1488739at2"/>
<dbReference type="GO" id="GO:0008237">
    <property type="term" value="F:metallopeptidase activity"/>
    <property type="evidence" value="ECO:0007669"/>
    <property type="project" value="InterPro"/>
</dbReference>